<dbReference type="SUPFAM" id="SSF55811">
    <property type="entry name" value="Nudix"/>
    <property type="match status" value="1"/>
</dbReference>
<comment type="similarity">
    <text evidence="2 5">Belongs to the Nudix hydrolase family.</text>
</comment>
<name>A0A376M8Z6_ECOLX</name>
<dbReference type="Gene3D" id="3.90.79.10">
    <property type="entry name" value="Nucleoside Triphosphate Pyrophosphohydrolase"/>
    <property type="match status" value="1"/>
</dbReference>
<evidence type="ECO:0000313" key="8">
    <source>
        <dbReference type="Proteomes" id="UP000254043"/>
    </source>
</evidence>
<dbReference type="GO" id="GO:0035539">
    <property type="term" value="F:8-oxo-7,8-dihydrodeoxyguanosine triphosphate pyrophosphatase activity"/>
    <property type="evidence" value="ECO:0007669"/>
    <property type="project" value="TreeGrafter"/>
</dbReference>
<dbReference type="PRINTS" id="PR00502">
    <property type="entry name" value="NUDIXFAMILY"/>
</dbReference>
<gene>
    <name evidence="7" type="primary">nudG</name>
    <name evidence="7" type="ORF">NCTC7927_02465</name>
</gene>
<accession>A0A376M8Z6</accession>
<reference evidence="7 8" key="1">
    <citation type="submission" date="2018-06" db="EMBL/GenBank/DDBJ databases">
        <authorList>
            <consortium name="Pathogen Informatics"/>
            <person name="Doyle S."/>
        </authorList>
    </citation>
    <scope>NUCLEOTIDE SEQUENCE [LARGE SCALE GENOMIC DNA]</scope>
    <source>
        <strain evidence="7 8">NCTC7927</strain>
    </source>
</reference>
<feature type="domain" description="Nudix hydrolase" evidence="6">
    <location>
        <begin position="2"/>
        <end position="120"/>
    </location>
</feature>
<dbReference type="EC" id="3.6.1.-" evidence="7"/>
<organism evidence="7 8">
    <name type="scientific">Escherichia coli</name>
    <dbReference type="NCBI Taxonomy" id="562"/>
    <lineage>
        <taxon>Bacteria</taxon>
        <taxon>Pseudomonadati</taxon>
        <taxon>Pseudomonadota</taxon>
        <taxon>Gammaproteobacteria</taxon>
        <taxon>Enterobacterales</taxon>
        <taxon>Enterobacteriaceae</taxon>
        <taxon>Escherichia</taxon>
    </lineage>
</organism>
<dbReference type="InterPro" id="IPR020084">
    <property type="entry name" value="NUDIX_hydrolase_CS"/>
</dbReference>
<keyword evidence="4" id="KW-0460">Magnesium</keyword>
<dbReference type="NCBIfam" id="NF007834">
    <property type="entry name" value="PRK10546.1"/>
    <property type="match status" value="1"/>
</dbReference>
<dbReference type="GO" id="GO:0044716">
    <property type="term" value="F:8-oxo-GDP phosphatase activity"/>
    <property type="evidence" value="ECO:0007669"/>
    <property type="project" value="TreeGrafter"/>
</dbReference>
<evidence type="ECO:0000259" key="6">
    <source>
        <dbReference type="PROSITE" id="PS51462"/>
    </source>
</evidence>
<dbReference type="PROSITE" id="PS51462">
    <property type="entry name" value="NUDIX"/>
    <property type="match status" value="1"/>
</dbReference>
<dbReference type="Pfam" id="PF00293">
    <property type="entry name" value="NUDIX"/>
    <property type="match status" value="1"/>
</dbReference>
<dbReference type="Proteomes" id="UP000254043">
    <property type="component" value="Unassembled WGS sequence"/>
</dbReference>
<comment type="cofactor">
    <cofactor evidence="1">
        <name>Mg(2+)</name>
        <dbReference type="ChEBI" id="CHEBI:18420"/>
    </cofactor>
</comment>
<dbReference type="PROSITE" id="PS00893">
    <property type="entry name" value="NUDIX_BOX"/>
    <property type="match status" value="1"/>
</dbReference>
<dbReference type="InterPro" id="IPR015797">
    <property type="entry name" value="NUDIX_hydrolase-like_dom_sf"/>
</dbReference>
<dbReference type="GO" id="GO:0006281">
    <property type="term" value="P:DNA repair"/>
    <property type="evidence" value="ECO:0007669"/>
    <property type="project" value="InterPro"/>
</dbReference>
<dbReference type="PANTHER" id="PTHR47707:SF2">
    <property type="entry name" value="CTP PYROPHOSPHOHYDROLASE"/>
    <property type="match status" value="1"/>
</dbReference>
<dbReference type="CDD" id="cd03425">
    <property type="entry name" value="NUDIX_MutT_NudA_like"/>
    <property type="match status" value="1"/>
</dbReference>
<dbReference type="AlphaFoldDB" id="A0A376M8Z6"/>
<evidence type="ECO:0000256" key="2">
    <source>
        <dbReference type="ARBA" id="ARBA00005582"/>
    </source>
</evidence>
<dbReference type="PANTHER" id="PTHR47707">
    <property type="entry name" value="8-OXO-DGTP DIPHOSPHATASE"/>
    <property type="match status" value="1"/>
</dbReference>
<sequence>MKMIEVVAAIIERDGIILLAQRPAHSDQAGLWEFAGGKVEPDESQRQALVRELREELGIEAAVGEYVASHVPDFHGTLQAHEHQALVWCSPEEALQYPLAPADIPLLEAFMALRAARPAD</sequence>
<evidence type="ECO:0000313" key="7">
    <source>
        <dbReference type="EMBL" id="STF93673.1"/>
    </source>
</evidence>
<dbReference type="InterPro" id="IPR047127">
    <property type="entry name" value="MutT-like"/>
</dbReference>
<proteinExistence type="inferred from homology"/>
<evidence type="ECO:0000256" key="5">
    <source>
        <dbReference type="RuleBase" id="RU003476"/>
    </source>
</evidence>
<dbReference type="InterPro" id="IPR000086">
    <property type="entry name" value="NUDIX_hydrolase_dom"/>
</dbReference>
<dbReference type="GO" id="GO:0044715">
    <property type="term" value="F:8-oxo-dGDP phosphatase activity"/>
    <property type="evidence" value="ECO:0007669"/>
    <property type="project" value="TreeGrafter"/>
</dbReference>
<dbReference type="GO" id="GO:0008413">
    <property type="term" value="F:8-oxo-7,8-dihydroguanosine triphosphate pyrophosphatase activity"/>
    <property type="evidence" value="ECO:0007669"/>
    <property type="project" value="TreeGrafter"/>
</dbReference>
<evidence type="ECO:0000256" key="4">
    <source>
        <dbReference type="ARBA" id="ARBA00022842"/>
    </source>
</evidence>
<dbReference type="EMBL" id="UGAK01000003">
    <property type="protein sequence ID" value="STF93673.1"/>
    <property type="molecule type" value="Genomic_DNA"/>
</dbReference>
<dbReference type="InterPro" id="IPR020476">
    <property type="entry name" value="Nudix_hydrolase"/>
</dbReference>
<protein>
    <submittedName>
        <fullName evidence="7">CTP pyrophosphohydrolase</fullName>
        <ecNumber evidence="7">3.6.1.-</ecNumber>
    </submittedName>
</protein>
<evidence type="ECO:0000256" key="1">
    <source>
        <dbReference type="ARBA" id="ARBA00001946"/>
    </source>
</evidence>
<keyword evidence="3 5" id="KW-0378">Hydrolase</keyword>
<evidence type="ECO:0000256" key="3">
    <source>
        <dbReference type="ARBA" id="ARBA00022801"/>
    </source>
</evidence>